<dbReference type="Gene3D" id="2.60.450.10">
    <property type="entry name" value="Lipopolysaccharide (LPS) transport protein A like domain"/>
    <property type="match status" value="1"/>
</dbReference>
<evidence type="ECO:0000313" key="3">
    <source>
        <dbReference type="EMBL" id="SPY07929.1"/>
    </source>
</evidence>
<evidence type="ECO:0000256" key="1">
    <source>
        <dbReference type="HAMAP-Rule" id="MF_01411"/>
    </source>
</evidence>
<dbReference type="InterPro" id="IPR050218">
    <property type="entry name" value="LptD"/>
</dbReference>
<feature type="chain" id="PRO_5016186862" description="LPS-assembly protein LptD" evidence="1">
    <location>
        <begin position="22"/>
        <end position="805"/>
    </location>
</feature>
<keyword evidence="1" id="KW-0472">Membrane</keyword>
<feature type="domain" description="LptD C-terminal" evidence="2">
    <location>
        <begin position="288"/>
        <end position="709"/>
    </location>
</feature>
<comment type="caution">
    <text evidence="1">Lacks conserved residue(s) required for the propagation of feature annotation.</text>
</comment>
<dbReference type="InterPro" id="IPR007543">
    <property type="entry name" value="LptD_C"/>
</dbReference>
<dbReference type="InterPro" id="IPR020889">
    <property type="entry name" value="LipoPS_assembly_LptD"/>
</dbReference>
<organism evidence="3 4">
    <name type="scientific">Oligella urethralis</name>
    <dbReference type="NCBI Taxonomy" id="90245"/>
    <lineage>
        <taxon>Bacteria</taxon>
        <taxon>Pseudomonadati</taxon>
        <taxon>Pseudomonadota</taxon>
        <taxon>Betaproteobacteria</taxon>
        <taxon>Burkholderiales</taxon>
        <taxon>Alcaligenaceae</taxon>
        <taxon>Oligella</taxon>
    </lineage>
</organism>
<dbReference type="RefSeq" id="WP_257998113.1">
    <property type="nucleotide sequence ID" value="NZ_CAMQFR010000005.1"/>
</dbReference>
<dbReference type="HAMAP" id="MF_01411">
    <property type="entry name" value="LPS_assembly_LptD"/>
    <property type="match status" value="1"/>
</dbReference>
<sequence length="805" mass="91716" precursor="true">MVFRSSALVLIVLVAMGGAQAQSPGLRVPLLESPMLGENKAGQDDIVTITDSKTVDVVDDTNQLILQGGAQIRRADVILKGDRITYERELGRIRSEGHARLLQEGNLFTGEEIEYNVNTESGEFLGPIYSFGDGSSGRADFADMLDRNHLRLFNATFASCPCPDPSWYLAAERVDIYDDENEGIARNAKLYVSDIPVFWSPYFTFPLRQEKKTGFLTPTFSYSSRSGADIIAPYFINLAPNYDATLTPRWLSKRGLMLGGEFRYLQPTYSGQLTAAYLPRDKHFNNQKRWTYGITHRHQLGSLFGFNFGFNLNWNKASDGNYFRDLDDLEVTEADRTYLNQSATLTFSGHQYWSGFLRWQQYQGLHDLNLNSETPGAGVYRQYERKPELLIRGARYDWGGFDLSTVNTLTRFEFPKFPAELNGAHFYWPKNRGHSRYDGTRLSSYSTVSYPIVRPGWYITPKLGLHFSHYETDWYRDLPNGGFWPQSGRGVARDRAQSRTLPIFSVDSGMTFERETTFFGKPSRQTLEPRLYYLYIPFRDQSGIPVYDTSVSQFGFGTAFTENRYSGGWDRINNANRLTLGLTTRWLDANSGLERLALQVAQSFSFEPQKVTLSNNEQLANNRSEFLASLSARLTDKLNTEAALQYDPYEKKIAQSSVSLRWNPKRLTSLSLSYRYQRDPLLNESGGIYSYQLPSKENLIVAGQWPITAKVNAVGRFDYSFKERRSTQSVAGIEYRSNCCWSARVLFQRYAVAQEKTNSRVFFQLELNGLGALGSDPMKTIRDSIPGYESTEVPVPVRSTFERYE</sequence>
<comment type="function">
    <text evidence="1">Together with LptE, is involved in the assembly of lipopolysaccharide (LPS) at the surface of the outer membrane.</text>
</comment>
<comment type="subunit">
    <text evidence="1">Component of the lipopolysaccharide transport and assembly complex. Interacts with LptE and LptA.</text>
</comment>
<dbReference type="PANTHER" id="PTHR30189:SF1">
    <property type="entry name" value="LPS-ASSEMBLY PROTEIN LPTD"/>
    <property type="match status" value="1"/>
</dbReference>
<protein>
    <recommendedName>
        <fullName evidence="1">LPS-assembly protein LptD</fullName>
    </recommendedName>
</protein>
<proteinExistence type="inferred from homology"/>
<keyword evidence="1" id="KW-0732">Signal</keyword>
<accession>A0A2X1ULB3</accession>
<dbReference type="Proteomes" id="UP000250242">
    <property type="component" value="Unassembled WGS sequence"/>
</dbReference>
<comment type="similarity">
    <text evidence="1">Belongs to the LptD family.</text>
</comment>
<dbReference type="PANTHER" id="PTHR30189">
    <property type="entry name" value="LPS-ASSEMBLY PROTEIN"/>
    <property type="match status" value="1"/>
</dbReference>
<evidence type="ECO:0000313" key="4">
    <source>
        <dbReference type="Proteomes" id="UP000250242"/>
    </source>
</evidence>
<reference evidence="3 4" key="1">
    <citation type="submission" date="2018-06" db="EMBL/GenBank/DDBJ databases">
        <authorList>
            <consortium name="Pathogen Informatics"/>
            <person name="Doyle S."/>
        </authorList>
    </citation>
    <scope>NUCLEOTIDE SEQUENCE [LARGE SCALE GENOMIC DNA]</scope>
    <source>
        <strain evidence="3 4">NCTC11009</strain>
    </source>
</reference>
<dbReference type="GO" id="GO:0009279">
    <property type="term" value="C:cell outer membrane"/>
    <property type="evidence" value="ECO:0007669"/>
    <property type="project" value="UniProtKB-SubCell"/>
</dbReference>
<dbReference type="AlphaFoldDB" id="A0A2X1ULB3"/>
<feature type="signal peptide" evidence="1">
    <location>
        <begin position="1"/>
        <end position="21"/>
    </location>
</feature>
<dbReference type="Pfam" id="PF04453">
    <property type="entry name" value="LptD"/>
    <property type="match status" value="1"/>
</dbReference>
<gene>
    <name evidence="1 3" type="primary">lptD</name>
    <name evidence="3" type="ORF">NCTC11009_01143</name>
</gene>
<dbReference type="GO" id="GO:0043165">
    <property type="term" value="P:Gram-negative-bacterium-type cell outer membrane assembly"/>
    <property type="evidence" value="ECO:0007669"/>
    <property type="project" value="UniProtKB-UniRule"/>
</dbReference>
<keyword evidence="1" id="KW-0998">Cell outer membrane</keyword>
<dbReference type="EMBL" id="UATH01000001">
    <property type="protein sequence ID" value="SPY07929.1"/>
    <property type="molecule type" value="Genomic_DNA"/>
</dbReference>
<dbReference type="GO" id="GO:0015920">
    <property type="term" value="P:lipopolysaccharide transport"/>
    <property type="evidence" value="ECO:0007669"/>
    <property type="project" value="InterPro"/>
</dbReference>
<dbReference type="GO" id="GO:1990351">
    <property type="term" value="C:transporter complex"/>
    <property type="evidence" value="ECO:0007669"/>
    <property type="project" value="TreeGrafter"/>
</dbReference>
<evidence type="ECO:0000259" key="2">
    <source>
        <dbReference type="Pfam" id="PF04453"/>
    </source>
</evidence>
<name>A0A2X1ULB3_9BURK</name>
<comment type="subcellular location">
    <subcellularLocation>
        <location evidence="1">Cell outer membrane</location>
    </subcellularLocation>
</comment>